<evidence type="ECO:0000313" key="3">
    <source>
        <dbReference type="Proteomes" id="UP000027120"/>
    </source>
</evidence>
<dbReference type="STRING" id="2711.A0A067H674"/>
<dbReference type="PIRSF" id="PIRSF006402">
    <property type="entry name" value="UCP006402_thioredoxin"/>
    <property type="match status" value="1"/>
</dbReference>
<organism evidence="2 3">
    <name type="scientific">Citrus sinensis</name>
    <name type="common">Sweet orange</name>
    <name type="synonym">Citrus aurantium var. sinensis</name>
    <dbReference type="NCBI Taxonomy" id="2711"/>
    <lineage>
        <taxon>Eukaryota</taxon>
        <taxon>Viridiplantae</taxon>
        <taxon>Streptophyta</taxon>
        <taxon>Embryophyta</taxon>
        <taxon>Tracheophyta</taxon>
        <taxon>Spermatophyta</taxon>
        <taxon>Magnoliopsida</taxon>
        <taxon>eudicotyledons</taxon>
        <taxon>Gunneridae</taxon>
        <taxon>Pentapetalae</taxon>
        <taxon>rosids</taxon>
        <taxon>malvids</taxon>
        <taxon>Sapindales</taxon>
        <taxon>Rutaceae</taxon>
        <taxon>Aurantioideae</taxon>
        <taxon>Citrus</taxon>
    </lineage>
</organism>
<dbReference type="PANTHER" id="PTHR42899:SF1">
    <property type="entry name" value="SPERMATOGENESIS-ASSOCIATED PROTEIN 20"/>
    <property type="match status" value="1"/>
</dbReference>
<dbReference type="InterPro" id="IPR008928">
    <property type="entry name" value="6-hairpin_glycosidase_sf"/>
</dbReference>
<dbReference type="SUPFAM" id="SSF48208">
    <property type="entry name" value="Six-hairpin glycosidases"/>
    <property type="match status" value="1"/>
</dbReference>
<reference evidence="2 3" key="1">
    <citation type="submission" date="2014-04" db="EMBL/GenBank/DDBJ databases">
        <authorList>
            <consortium name="International Citrus Genome Consortium"/>
            <person name="Gmitter F."/>
            <person name="Chen C."/>
            <person name="Farmerie W."/>
            <person name="Harkins T."/>
            <person name="Desany B."/>
            <person name="Mohiuddin M."/>
            <person name="Kodira C."/>
            <person name="Borodovsky M."/>
            <person name="Lomsadze A."/>
            <person name="Burns P."/>
            <person name="Jenkins J."/>
            <person name="Prochnik S."/>
            <person name="Shu S."/>
            <person name="Chapman J."/>
            <person name="Pitluck S."/>
            <person name="Schmutz J."/>
            <person name="Rokhsar D."/>
        </authorList>
    </citation>
    <scope>NUCLEOTIDE SEQUENCE</scope>
</reference>
<dbReference type="Gene3D" id="1.50.10.10">
    <property type="match status" value="1"/>
</dbReference>
<dbReference type="InterPro" id="IPR004879">
    <property type="entry name" value="Ssp411-like_TRX"/>
</dbReference>
<dbReference type="GO" id="GO:0005975">
    <property type="term" value="P:carbohydrate metabolic process"/>
    <property type="evidence" value="ECO:0007669"/>
    <property type="project" value="InterPro"/>
</dbReference>
<feature type="domain" description="Spermatogenesis-associated protein 20-like TRX" evidence="1">
    <location>
        <begin position="102"/>
        <end position="263"/>
    </location>
</feature>
<evidence type="ECO:0000259" key="1">
    <source>
        <dbReference type="Pfam" id="PF03190"/>
    </source>
</evidence>
<dbReference type="SMR" id="A0A067H674"/>
<dbReference type="SUPFAM" id="SSF52833">
    <property type="entry name" value="Thioredoxin-like"/>
    <property type="match status" value="1"/>
</dbReference>
<proteinExistence type="predicted"/>
<dbReference type="AlphaFoldDB" id="A0A067H674"/>
<dbReference type="CDD" id="cd02955">
    <property type="entry name" value="SSP411"/>
    <property type="match status" value="1"/>
</dbReference>
<protein>
    <recommendedName>
        <fullName evidence="1">Spermatogenesis-associated protein 20-like TRX domain-containing protein</fullName>
    </recommendedName>
</protein>
<accession>A0A067H674</accession>
<dbReference type="InterPro" id="IPR036249">
    <property type="entry name" value="Thioredoxin-like_sf"/>
</dbReference>
<dbReference type="PaxDb" id="2711-XP_006479893.1"/>
<sequence>MATSAACVRISSFHYNNNNFSKLCFFRTLDNSSSMLERLLCSSSLHHFLSHKTKLSSLPRNYLYPFRRPLAVISHRPIHPYKVVAMAERTPASTSHSRNKHTNRLAAEHSPYLLQHAHNPVDWFAWGEEAFAEARKRDVPIFLSIGYSTCHWCHVMEVESFEDEGVAKLLNDWFVSIKVDREERPDVDKVYMTYVQALYGGGGWPLSVFLSPDLKPLMGGTYFPPEDKYGRPGFKTILRKVKDAWDKKRDMLAQSGAFAIEQLSEALSASASSNKLPDELPQNALRLCAEQLSKSYDSRFGGFGSAPKFPRPVEIQMMLYHSKKLEDTGKSGEASEGQKMVLFTLQCMAKGGIHDHVGGGFHRYSVDERWHVPHFEKMLYDQGQLANVYLDAFSLTKDVFYSYICRDILDYLRRDMIGPGGEIFSAEDADSAETEGATRKKEGAFYVWTSKEVEDILGEHAILFKEHYYLKPTGNCDLSRMSDPHNEFKGKNVLIELNDSSASASKLGMPLEKYLNILGECRRKLFDVRSKRPRPHLDDKVIVSWNGLVISSFARASKILKSEAESAMFNFPVVGSDRKEYMEVAESAASFIRRHLYDEQTHRLQHSFRNGPSKAPGFLDDYAFLISGLLDLYEFGSGTKWLVWAIELQNTQDELFLDREGGGYFNTTGEDPSVLLRVKEDHDGAEPSGNSVSVINLVRLASIVAGSKSDYYRQNAEHSLAVFETRLKDMAMAVPLMCCAADMLSVPSRKHVVLVGHKSSVDFENMLAAAHASYDLNKTVIHIDPADTEEMDFWEEHNSNNASMARNNFSADKVVALVCQNFSCSPPVTDPISLENLLLEKPSSTA</sequence>
<gene>
    <name evidence="2" type="ORF">CISIN_1g003115mg</name>
</gene>
<dbReference type="PANTHER" id="PTHR42899">
    <property type="entry name" value="SPERMATOGENESIS-ASSOCIATED PROTEIN 20"/>
    <property type="match status" value="1"/>
</dbReference>
<dbReference type="Pfam" id="PF03190">
    <property type="entry name" value="Thioredox_DsbH"/>
    <property type="match status" value="1"/>
</dbReference>
<dbReference type="EMBL" id="KK784873">
    <property type="protein sequence ID" value="KDO87359.1"/>
    <property type="molecule type" value="Genomic_DNA"/>
</dbReference>
<dbReference type="eggNOG" id="KOG2244">
    <property type="taxonomic scope" value="Eukaryota"/>
</dbReference>
<dbReference type="FunFam" id="3.40.30.10:FF:000218">
    <property type="entry name" value="spermatogenesis-associated protein 20"/>
    <property type="match status" value="1"/>
</dbReference>
<dbReference type="InterPro" id="IPR024705">
    <property type="entry name" value="Ssp411"/>
</dbReference>
<dbReference type="Proteomes" id="UP000027120">
    <property type="component" value="Unassembled WGS sequence"/>
</dbReference>
<keyword evidence="3" id="KW-1185">Reference proteome</keyword>
<dbReference type="Gene3D" id="3.40.30.10">
    <property type="entry name" value="Glutaredoxin"/>
    <property type="match status" value="1"/>
</dbReference>
<dbReference type="InterPro" id="IPR012341">
    <property type="entry name" value="6hp_glycosidase-like_sf"/>
</dbReference>
<evidence type="ECO:0000313" key="2">
    <source>
        <dbReference type="EMBL" id="KDO87359.1"/>
    </source>
</evidence>
<name>A0A067H674_CITSI</name>